<protein>
    <submittedName>
        <fullName evidence="2">ParA</fullName>
    </submittedName>
</protein>
<dbReference type="InterPro" id="IPR050678">
    <property type="entry name" value="DNA_Partitioning_ATPase"/>
</dbReference>
<dbReference type="PANTHER" id="PTHR13696:SF99">
    <property type="entry name" value="COBYRINIC ACID AC-DIAMIDE SYNTHASE"/>
    <property type="match status" value="1"/>
</dbReference>
<reference evidence="2" key="1">
    <citation type="journal article" date="2021" name="Proc. Natl. Acad. Sci. U.S.A.">
        <title>A Catalog of Tens of Thousands of Viruses from Human Metagenomes Reveals Hidden Associations with Chronic Diseases.</title>
        <authorList>
            <person name="Tisza M.J."/>
            <person name="Buck C.B."/>
        </authorList>
    </citation>
    <scope>NUCLEOTIDE SEQUENCE</scope>
    <source>
        <strain evidence="2">CtutT7</strain>
    </source>
</reference>
<dbReference type="EMBL" id="BK014989">
    <property type="protein sequence ID" value="DAD85848.1"/>
    <property type="molecule type" value="Genomic_DNA"/>
</dbReference>
<dbReference type="Gene3D" id="3.40.50.300">
    <property type="entry name" value="P-loop containing nucleotide triphosphate hydrolases"/>
    <property type="match status" value="1"/>
</dbReference>
<accession>A0A8S5MUN3</accession>
<dbReference type="PANTHER" id="PTHR13696">
    <property type="entry name" value="P-LOOP CONTAINING NUCLEOSIDE TRIPHOSPHATE HYDROLASE"/>
    <property type="match status" value="1"/>
</dbReference>
<dbReference type="CDD" id="cd02042">
    <property type="entry name" value="ParAB_family"/>
    <property type="match status" value="1"/>
</dbReference>
<evidence type="ECO:0000259" key="1">
    <source>
        <dbReference type="Pfam" id="PF13614"/>
    </source>
</evidence>
<proteinExistence type="predicted"/>
<name>A0A8S5MUN3_9CAUD</name>
<feature type="domain" description="AAA" evidence="1">
    <location>
        <begin position="3"/>
        <end position="184"/>
    </location>
</feature>
<dbReference type="Pfam" id="PF13614">
    <property type="entry name" value="AAA_31"/>
    <property type="match status" value="1"/>
</dbReference>
<dbReference type="FunFam" id="3.40.50.300:FF:000285">
    <property type="entry name" value="Sporulation initiation inhibitor Soj"/>
    <property type="match status" value="1"/>
</dbReference>
<dbReference type="SUPFAM" id="SSF52540">
    <property type="entry name" value="P-loop containing nucleoside triphosphate hydrolases"/>
    <property type="match status" value="1"/>
</dbReference>
<evidence type="ECO:0000313" key="2">
    <source>
        <dbReference type="EMBL" id="DAD85848.1"/>
    </source>
</evidence>
<sequence length="262" mass="29256">MCKIITIANQKGGVGKTTTTFNFAAELAVRNNKVLLIDFDSQGNLTKNSGIAKGQNIDDMEMTIARVINTYINDCEEEPVIYKINERLDIIPCNIDMAKTKMKLNISIAREMYLKRILESLKNNYDYILIDTAPSLDVDLINAFVASDEIIITATPDAFSASGTKALFKTYMQTKKNFNKELSIAGVLITGVDVRTNFAKDMIQIIRSSWGEGIKVFNNVIPLSVKVKESQAVGKSIAEYDKNNKAAIAYSFFTDEYLKLMK</sequence>
<dbReference type="InterPro" id="IPR025669">
    <property type="entry name" value="AAA_dom"/>
</dbReference>
<dbReference type="InterPro" id="IPR027417">
    <property type="entry name" value="P-loop_NTPase"/>
</dbReference>
<organism evidence="2">
    <name type="scientific">Siphoviridae sp. ctutT7</name>
    <dbReference type="NCBI Taxonomy" id="2826506"/>
    <lineage>
        <taxon>Viruses</taxon>
        <taxon>Duplodnaviria</taxon>
        <taxon>Heunggongvirae</taxon>
        <taxon>Uroviricota</taxon>
        <taxon>Caudoviricetes</taxon>
    </lineage>
</organism>